<feature type="compositionally biased region" description="Basic and acidic residues" evidence="1">
    <location>
        <begin position="32"/>
        <end position="54"/>
    </location>
</feature>
<evidence type="ECO:0000256" key="1">
    <source>
        <dbReference type="SAM" id="MobiDB-lite"/>
    </source>
</evidence>
<protein>
    <submittedName>
        <fullName evidence="2">Uncharacterized protein</fullName>
    </submittedName>
</protein>
<dbReference type="AlphaFoldDB" id="A0A7I7XLT2"/>
<keyword evidence="3" id="KW-1185">Reference proteome</keyword>
<name>A0A7I7XLT2_9MYCO</name>
<evidence type="ECO:0000313" key="2">
    <source>
        <dbReference type="EMBL" id="BBZ30170.1"/>
    </source>
</evidence>
<dbReference type="KEGG" id="mmag:MMAD_44650"/>
<organism evidence="2 3">
    <name type="scientific">Mycolicibacterium madagascariense</name>
    <dbReference type="NCBI Taxonomy" id="212765"/>
    <lineage>
        <taxon>Bacteria</taxon>
        <taxon>Bacillati</taxon>
        <taxon>Actinomycetota</taxon>
        <taxon>Actinomycetes</taxon>
        <taxon>Mycobacteriales</taxon>
        <taxon>Mycobacteriaceae</taxon>
        <taxon>Mycolicibacterium</taxon>
    </lineage>
</organism>
<gene>
    <name evidence="2" type="ORF">MMAD_44650</name>
</gene>
<accession>A0A7I7XLT2</accession>
<feature type="compositionally biased region" description="Gly residues" evidence="1">
    <location>
        <begin position="89"/>
        <end position="100"/>
    </location>
</feature>
<feature type="compositionally biased region" description="Basic and acidic residues" evidence="1">
    <location>
        <begin position="70"/>
        <end position="81"/>
    </location>
</feature>
<feature type="region of interest" description="Disordered" evidence="1">
    <location>
        <begin position="1"/>
        <end position="104"/>
    </location>
</feature>
<reference evidence="2 3" key="1">
    <citation type="journal article" date="2019" name="Emerg. Microbes Infect.">
        <title>Comprehensive subspecies identification of 175 nontuberculous mycobacteria species based on 7547 genomic profiles.</title>
        <authorList>
            <person name="Matsumoto Y."/>
            <person name="Kinjo T."/>
            <person name="Motooka D."/>
            <person name="Nabeya D."/>
            <person name="Jung N."/>
            <person name="Uechi K."/>
            <person name="Horii T."/>
            <person name="Iida T."/>
            <person name="Fujita J."/>
            <person name="Nakamura S."/>
        </authorList>
    </citation>
    <scope>NUCLEOTIDE SEQUENCE [LARGE SCALE GENOMIC DNA]</scope>
    <source>
        <strain evidence="2 3">JCM 13574</strain>
    </source>
</reference>
<sequence length="156" mass="17127">MAARGGRGEGSGQRHGQGAEELQGHGQAETDPGDREVQREIHDREHRRQCRDQRPLPSGERADPGAAKGQQRDRGDPLPDRDDADGTDGGEGQRTHGGSGLVRQCAAQHECATRDGVRSRRDDRAPDFGFIGHDLSVAERRAYMKCMCRIIYTLDA</sequence>
<proteinExistence type="predicted"/>
<evidence type="ECO:0000313" key="3">
    <source>
        <dbReference type="Proteomes" id="UP000466517"/>
    </source>
</evidence>
<dbReference type="Proteomes" id="UP000466517">
    <property type="component" value="Chromosome"/>
</dbReference>
<dbReference type="EMBL" id="AP022610">
    <property type="protein sequence ID" value="BBZ30170.1"/>
    <property type="molecule type" value="Genomic_DNA"/>
</dbReference>